<organism evidence="3 4">
    <name type="scientific">Candidatus Ruania gallistercoris</name>
    <dbReference type="NCBI Taxonomy" id="2838746"/>
    <lineage>
        <taxon>Bacteria</taxon>
        <taxon>Bacillati</taxon>
        <taxon>Actinomycetota</taxon>
        <taxon>Actinomycetes</taxon>
        <taxon>Micrococcales</taxon>
        <taxon>Ruaniaceae</taxon>
        <taxon>Ruania</taxon>
    </lineage>
</organism>
<dbReference type="InterPro" id="IPR024462">
    <property type="entry name" value="GH116_N"/>
</dbReference>
<dbReference type="Pfam" id="PF12215">
    <property type="entry name" value="Glyco_hydr_116N"/>
    <property type="match status" value="1"/>
</dbReference>
<protein>
    <recommendedName>
        <fullName evidence="5">Glucosylceramidase</fullName>
    </recommendedName>
</protein>
<dbReference type="AlphaFoldDB" id="A0A9D2EGX5"/>
<evidence type="ECO:0000313" key="3">
    <source>
        <dbReference type="EMBL" id="HIZ37195.1"/>
    </source>
</evidence>
<feature type="domain" description="Glycosyl-hydrolase family 116 catalytic region" evidence="1">
    <location>
        <begin position="502"/>
        <end position="772"/>
    </location>
</feature>
<dbReference type="Proteomes" id="UP000824037">
    <property type="component" value="Unassembled WGS sequence"/>
</dbReference>
<gene>
    <name evidence="3" type="ORF">H9815_15580</name>
</gene>
<dbReference type="InterPro" id="IPR052566">
    <property type="entry name" value="Non-lysos_glucosylceramidase"/>
</dbReference>
<proteinExistence type="predicted"/>
<dbReference type="InterPro" id="IPR012341">
    <property type="entry name" value="6hp_glycosidase-like_sf"/>
</dbReference>
<evidence type="ECO:0000259" key="1">
    <source>
        <dbReference type="Pfam" id="PF04685"/>
    </source>
</evidence>
<evidence type="ECO:0000259" key="2">
    <source>
        <dbReference type="Pfam" id="PF12215"/>
    </source>
</evidence>
<dbReference type="Gene3D" id="1.50.10.10">
    <property type="match status" value="1"/>
</dbReference>
<evidence type="ECO:0008006" key="5">
    <source>
        <dbReference type="Google" id="ProtNLM"/>
    </source>
</evidence>
<dbReference type="SUPFAM" id="SSF48208">
    <property type="entry name" value="Six-hairpin glycosidases"/>
    <property type="match status" value="1"/>
</dbReference>
<dbReference type="GO" id="GO:0008422">
    <property type="term" value="F:beta-glucosidase activity"/>
    <property type="evidence" value="ECO:0007669"/>
    <property type="project" value="TreeGrafter"/>
</dbReference>
<dbReference type="EMBL" id="DXBY01000268">
    <property type="protein sequence ID" value="HIZ37195.1"/>
    <property type="molecule type" value="Genomic_DNA"/>
</dbReference>
<sequence length="859" mass="94131">MNAGYSARRIPHTEGRHVVMPLGGIGTGNLALGADGGLRQWQLHNIGNHRGELPGSFFAVRISQWEPPFDAVRVLQAPPAPAGSTSTPLVTDDEVPTWQRELLHQADGVAATTFSGTYPFGQVEYHDDTLPVQISLQAFTPLVPLDVQRSSLPAALFTFTVTNTDSVDVQGWFGAGLQNAIGSDGVVPPDGVRHPGYGGNTNRIHRADGWTSLVLENHALPELHPGAGQMVLSTDAAPTSALPAWTSPRQLLDFLGSRQPFAPGDWTHLPGEVADPQPTGTWVKAGPSAPGSTWNGALAAQFSLAPGETTTVRFVLAWHFPNRYVNFTQFGGIRTEWGPSRSWLGNHYTTQYPDALAVSGRVQREWEELERLSRDWTEVLGTGALRDGVVEHMASQAAIVRSPTFFRTADGHFFGFEGVHGASTRMWSGDVGGSCPLNCTHVFNYAQGVAKLFPELERDMRELELDVLQAPEGFIPHRLLLPLYTPQLWDRDIGGPGEPALDGMLGTVLKAYREVRAGAGQDWLAHYWPNLQRLLTYVAEKWDPAQTGALHGIQPSTHDIDLAGVNSFMGTLWLAALRAGEEMALLLSEHEAAAGWRERFETGSRRYDQELFTGEHYIQVLEDGDPEQFQWGRGCLSDQLIGQWWAHQLDLGYLLPAEHVRTALRTVVRHNLRTDFTDFSNGYRVFADGHETGLLMCTWPDGGRPAIPTRYCDEVWTGTENQVAAHCLIEGLAEEGHAILDGLWSRYDGRRRNPYNQVECGDHYVRALAGWNVLEALTGHSWDATSRTLQLHRPPAGGSFPVLTHTGWGTAQARAEGLVLTGRYGELTIDHLSMDGHPSSAVDLRIGPGETVTVPGAGR</sequence>
<reference evidence="3" key="2">
    <citation type="submission" date="2021-04" db="EMBL/GenBank/DDBJ databases">
        <authorList>
            <person name="Gilroy R."/>
        </authorList>
    </citation>
    <scope>NUCLEOTIDE SEQUENCE</scope>
    <source>
        <strain evidence="3">ChiGjej4B4-7305</strain>
    </source>
</reference>
<dbReference type="Pfam" id="PF04685">
    <property type="entry name" value="DUF608"/>
    <property type="match status" value="1"/>
</dbReference>
<dbReference type="InterPro" id="IPR008928">
    <property type="entry name" value="6-hairpin_glycosidase_sf"/>
</dbReference>
<dbReference type="PANTHER" id="PTHR12654">
    <property type="entry name" value="BILE ACID BETA-GLUCOSIDASE-RELATED"/>
    <property type="match status" value="1"/>
</dbReference>
<dbReference type="InterPro" id="IPR006775">
    <property type="entry name" value="GH116_catalytic"/>
</dbReference>
<comment type="caution">
    <text evidence="3">The sequence shown here is derived from an EMBL/GenBank/DDBJ whole genome shotgun (WGS) entry which is preliminary data.</text>
</comment>
<feature type="domain" description="Glycosyl-hydrolase family 116 N-terminal" evidence="2">
    <location>
        <begin position="20"/>
        <end position="368"/>
    </location>
</feature>
<dbReference type="GO" id="GO:0005975">
    <property type="term" value="P:carbohydrate metabolic process"/>
    <property type="evidence" value="ECO:0007669"/>
    <property type="project" value="InterPro"/>
</dbReference>
<dbReference type="PANTHER" id="PTHR12654:SF4">
    <property type="entry name" value="PB1 DOMAIN-CONTAINING PROTEIN"/>
    <property type="match status" value="1"/>
</dbReference>
<reference evidence="3" key="1">
    <citation type="journal article" date="2021" name="PeerJ">
        <title>Extensive microbial diversity within the chicken gut microbiome revealed by metagenomics and culture.</title>
        <authorList>
            <person name="Gilroy R."/>
            <person name="Ravi A."/>
            <person name="Getino M."/>
            <person name="Pursley I."/>
            <person name="Horton D.L."/>
            <person name="Alikhan N.F."/>
            <person name="Baker D."/>
            <person name="Gharbi K."/>
            <person name="Hall N."/>
            <person name="Watson M."/>
            <person name="Adriaenssens E.M."/>
            <person name="Foster-Nyarko E."/>
            <person name="Jarju S."/>
            <person name="Secka A."/>
            <person name="Antonio M."/>
            <person name="Oren A."/>
            <person name="Chaudhuri R.R."/>
            <person name="La Ragione R."/>
            <person name="Hildebrand F."/>
            <person name="Pallen M.J."/>
        </authorList>
    </citation>
    <scope>NUCLEOTIDE SEQUENCE</scope>
    <source>
        <strain evidence="3">ChiGjej4B4-7305</strain>
    </source>
</reference>
<accession>A0A9D2EGX5</accession>
<evidence type="ECO:0000313" key="4">
    <source>
        <dbReference type="Proteomes" id="UP000824037"/>
    </source>
</evidence>
<name>A0A9D2EGX5_9MICO</name>